<comment type="caution">
    <text evidence="2">The sequence shown here is derived from an EMBL/GenBank/DDBJ whole genome shotgun (WGS) entry which is preliminary data.</text>
</comment>
<feature type="transmembrane region" description="Helical" evidence="1">
    <location>
        <begin position="36"/>
        <end position="59"/>
    </location>
</feature>
<evidence type="ECO:0000256" key="1">
    <source>
        <dbReference type="SAM" id="Phobius"/>
    </source>
</evidence>
<feature type="transmembrane region" description="Helical" evidence="1">
    <location>
        <begin position="202"/>
        <end position="226"/>
    </location>
</feature>
<name>A0A812W810_SYMPI</name>
<evidence type="ECO:0000313" key="3">
    <source>
        <dbReference type="Proteomes" id="UP000649617"/>
    </source>
</evidence>
<evidence type="ECO:0000313" key="2">
    <source>
        <dbReference type="EMBL" id="CAE7666373.1"/>
    </source>
</evidence>
<keyword evidence="3" id="KW-1185">Reference proteome</keyword>
<gene>
    <name evidence="2" type="ORF">SPIL2461_LOCUS18244</name>
</gene>
<protein>
    <submittedName>
        <fullName evidence="2">Uncharacterized protein</fullName>
    </submittedName>
</protein>
<proteinExistence type="predicted"/>
<keyword evidence="1" id="KW-1133">Transmembrane helix</keyword>
<organism evidence="2 3">
    <name type="scientific">Symbiodinium pilosum</name>
    <name type="common">Dinoflagellate</name>
    <dbReference type="NCBI Taxonomy" id="2952"/>
    <lineage>
        <taxon>Eukaryota</taxon>
        <taxon>Sar</taxon>
        <taxon>Alveolata</taxon>
        <taxon>Dinophyceae</taxon>
        <taxon>Suessiales</taxon>
        <taxon>Symbiodiniaceae</taxon>
        <taxon>Symbiodinium</taxon>
    </lineage>
</organism>
<feature type="transmembrane region" description="Helical" evidence="1">
    <location>
        <begin position="173"/>
        <end position="190"/>
    </location>
</feature>
<feature type="transmembrane region" description="Helical" evidence="1">
    <location>
        <begin position="65"/>
        <end position="87"/>
    </location>
</feature>
<dbReference type="EMBL" id="CAJNIZ010043707">
    <property type="protein sequence ID" value="CAE7666373.1"/>
    <property type="molecule type" value="Genomic_DNA"/>
</dbReference>
<sequence>MLVCWDGTYAQRLWCVLEMEDDKALIIRPVSWGPTVLLLFLGHWVFIVTYQVGVTFFASLQLDMAHLWLAMSGLMALPHVIILPVVLHAWRSQMRGIETVQEQLRRFDFYRDTACHCCAVKHIHPQSGKMMLCDRKILAESVATWFGSVSDFETVVQEKVSVVFQEKFQKYPLPYVWMAAAAIPNIWMAFPDFGHMIAAGQYTTAAAHAYGALSWWLAGYQAILLLELRLAHRLRRQRSRWWCDMLLNICIGLVCALVFVVVMMTELLFMLALGENSGQVLYYSLLIVLAVAVWRR</sequence>
<feature type="transmembrane region" description="Helical" evidence="1">
    <location>
        <begin position="246"/>
        <end position="273"/>
    </location>
</feature>
<feature type="transmembrane region" description="Helical" evidence="1">
    <location>
        <begin position="279"/>
        <end position="295"/>
    </location>
</feature>
<dbReference type="OrthoDB" id="412513at2759"/>
<dbReference type="AlphaFoldDB" id="A0A812W810"/>
<reference evidence="2" key="1">
    <citation type="submission" date="2021-02" db="EMBL/GenBank/DDBJ databases">
        <authorList>
            <person name="Dougan E. K."/>
            <person name="Rhodes N."/>
            <person name="Thang M."/>
            <person name="Chan C."/>
        </authorList>
    </citation>
    <scope>NUCLEOTIDE SEQUENCE</scope>
</reference>
<keyword evidence="1" id="KW-0812">Transmembrane</keyword>
<keyword evidence="1" id="KW-0472">Membrane</keyword>
<accession>A0A812W810</accession>
<dbReference type="Proteomes" id="UP000649617">
    <property type="component" value="Unassembled WGS sequence"/>
</dbReference>